<evidence type="ECO:0000313" key="3">
    <source>
        <dbReference type="Proteomes" id="UP000189818"/>
    </source>
</evidence>
<dbReference type="InterPro" id="IPR016181">
    <property type="entry name" value="Acyl_CoA_acyltransferase"/>
</dbReference>
<dbReference type="RefSeq" id="WP_079648640.1">
    <property type="nucleotide sequence ID" value="NZ_FUYM01000005.1"/>
</dbReference>
<sequence>MIGKAMTGRWRPMRVDDLTAVAAISDTVHGAAYTERPAIYVERLALYPAGCHVFVRGDGGPVEGYLISHPWRRDDPPKLDRPLGAIPSDADGYYLHDLALLASAQGTGAGRAALALVLRQAVAAGFDDVTLTAVNGADGFWAAQGFAYADRDGPSPYGPGTHLMRRTAAMW</sequence>
<dbReference type="CDD" id="cd04301">
    <property type="entry name" value="NAT_SF"/>
    <property type="match status" value="1"/>
</dbReference>
<dbReference type="InterPro" id="IPR000182">
    <property type="entry name" value="GNAT_dom"/>
</dbReference>
<dbReference type="Gene3D" id="3.40.630.30">
    <property type="match status" value="1"/>
</dbReference>
<protein>
    <submittedName>
        <fullName evidence="2">Acetyltransferase (GNAT) family protein</fullName>
    </submittedName>
</protein>
<accession>A0A1T5DLH6</accession>
<feature type="domain" description="N-acetyltransferase" evidence="1">
    <location>
        <begin position="8"/>
        <end position="169"/>
    </location>
</feature>
<organism evidence="2 3">
    <name type="scientific">Rhizorhabdus histidinilytica</name>
    <dbReference type="NCBI Taxonomy" id="439228"/>
    <lineage>
        <taxon>Bacteria</taxon>
        <taxon>Pseudomonadati</taxon>
        <taxon>Pseudomonadota</taxon>
        <taxon>Alphaproteobacteria</taxon>
        <taxon>Sphingomonadales</taxon>
        <taxon>Sphingomonadaceae</taxon>
        <taxon>Rhizorhabdus</taxon>
    </lineage>
</organism>
<dbReference type="EMBL" id="FUYM01000005">
    <property type="protein sequence ID" value="SKB72574.1"/>
    <property type="molecule type" value="Genomic_DNA"/>
</dbReference>
<keyword evidence="2" id="KW-0808">Transferase</keyword>
<dbReference type="AlphaFoldDB" id="A0A1T5DLH6"/>
<dbReference type="Pfam" id="PF00583">
    <property type="entry name" value="Acetyltransf_1"/>
    <property type="match status" value="1"/>
</dbReference>
<gene>
    <name evidence="2" type="ORF">SAMN06295920_105281</name>
</gene>
<keyword evidence="3" id="KW-1185">Reference proteome</keyword>
<dbReference type="OrthoDB" id="359414at2"/>
<dbReference type="STRING" id="439228.SAMN06295920_105281"/>
<name>A0A1T5DLH6_9SPHN</name>
<proteinExistence type="predicted"/>
<dbReference type="SUPFAM" id="SSF55729">
    <property type="entry name" value="Acyl-CoA N-acyltransferases (Nat)"/>
    <property type="match status" value="1"/>
</dbReference>
<reference evidence="3" key="1">
    <citation type="submission" date="2017-02" db="EMBL/GenBank/DDBJ databases">
        <authorList>
            <person name="Varghese N."/>
            <person name="Submissions S."/>
        </authorList>
    </citation>
    <scope>NUCLEOTIDE SEQUENCE [LARGE SCALE GENOMIC DNA]</scope>
    <source>
        <strain evidence="3">UM2</strain>
    </source>
</reference>
<dbReference type="Proteomes" id="UP000189818">
    <property type="component" value="Unassembled WGS sequence"/>
</dbReference>
<evidence type="ECO:0000259" key="1">
    <source>
        <dbReference type="PROSITE" id="PS51186"/>
    </source>
</evidence>
<dbReference type="GO" id="GO:0016747">
    <property type="term" value="F:acyltransferase activity, transferring groups other than amino-acyl groups"/>
    <property type="evidence" value="ECO:0007669"/>
    <property type="project" value="InterPro"/>
</dbReference>
<dbReference type="PROSITE" id="PS51186">
    <property type="entry name" value="GNAT"/>
    <property type="match status" value="1"/>
</dbReference>
<evidence type="ECO:0000313" key="2">
    <source>
        <dbReference type="EMBL" id="SKB72574.1"/>
    </source>
</evidence>